<dbReference type="KEGG" id="sus:Acid_5868"/>
<dbReference type="HOGENOM" id="CLU_252500_0_0_0"/>
<dbReference type="eggNOG" id="COG4625">
    <property type="taxonomic scope" value="Bacteria"/>
</dbReference>
<gene>
    <name evidence="2" type="ordered locus">Acid_5868</name>
</gene>
<accession>Q01U58</accession>
<protein>
    <submittedName>
        <fullName evidence="2">Ig family protein</fullName>
    </submittedName>
</protein>
<dbReference type="InParanoid" id="Q01U58"/>
<dbReference type="InterPro" id="IPR013783">
    <property type="entry name" value="Ig-like_fold"/>
</dbReference>
<keyword evidence="1" id="KW-0732">Signal</keyword>
<evidence type="ECO:0000313" key="2">
    <source>
        <dbReference type="EMBL" id="ABJ86812.1"/>
    </source>
</evidence>
<sequence length="1430" mass="142400" precursor="true">MKHHLRIDRSRAILLLLLALVTSTSSLFASGIVVKVGATDVTTSGIAVSCNLQTSSAANLISTNHPVTVTLSASPSSTITIGTSLTGSSPITAVAAAGTTLAATTTGGAIAYSTGITFNINSQPYCANISATGTSTAAFNFTGTGGLTSGTITVTFTVPAIAYTTTVTPASSFTYNCSTSNAAPTAQLLTAVLSAAPITGSSIVYSATAYTNAGASVQAAGSPLVVTVPSTAQTPSSWAGISVSVNAQPYCAVAAGIGSTTQTFNLTGTVSGAPTGVTVTDKVITVTFVVAGSALTSAVTPSASLTFACNSGSATPTAQLFNVALAAAPPVGASIVYTATAYTKAGSPVLASASPLVVSVPSTAQTSSSWSGVSVSVNAQPYCANAGAGTTTQTFSLTGTVTGGPQGITVTDKVITVSFTVTAGVSPLTVSPSAISINCTHTGSGTTASDYSLGQAQLVSVTGPTAANLAFSVNTSASVSTALAWATLNPAAASVGGTAGTTPYNFTIAPNSTCGAFTTGSHSGTIHLTNGQNLDKIINVTLNMVAATPLQSSLSAPALTYVRGSGTPGYLDVSITNTTPGAPYYFTVDTSSLPTWLTVDATSGLTPRSLRFSSTSIADTMAPGSYSQKIRIQSANYGDLLVNIPMRVSNPQSTLSVSGTATPGCNVTNATQSCSWTIGQPLPTLYVTLKSSDAPIAYSIVSGGTLAPIIPKAEIAGLAYSFGTTIPVTFSQSAFTGVAPGTMVSGTVSITSGSPATTYVVTFNLTAQAPGAILTGVSPMIVPTLSPGQQVQVVLIGSGFVKSTDITQATTVGIVNQAGAFVTDTNFNVNVLNASNILLTITVPNTPDALLDFATATTFGVTVGVCNPAGATCTVPTGKTTLTIGAKPIIQTVTSASSYVQAPSNPPVAPYDMISIFGTNLCSSCVGTNSIMYGTPQSSTLAYPASLSNTDGASVTRTLQVTFQQHAPDGPTFTSVTAPLLFATNNQINLLVPSTVTTAISGNNLVDIVVSFGTGASTVSSNPFPVTAVATNPGIFTIAASGQGNGAILDKNYFVVGQSNPVVMHSGATSDPVMVYMTGMGAPSTVADNATASANNSGNGLKWSDDCIAPSGYTDALGALTGVALSTVDGLILQSSLLNTGRFVPCLDKVDQLPVVKIGGVPAQSVDYAGWVADSIAGLYQVNATLPSTSGTFYTSVGDDCATYSGSITNITQPTQLPVCVKTKDNKYSQTGVMVWVAPRLVVATPPDATGNPAVLTEKVGAAATTGAGHLVVATEGSGSGYTYAITSGVLPSGLSLTTGGQITGTPAMGTMGDYPVTVTATDTSTPPITGTVSFTVHVGAGLFMSSSIVVNGNVTPGAGGTGSIVASGGSGGYVYTIDSGTLPTGLQWHADGSITGVPTGISSGTVVFKAVDSTGVTGYITVVFNITAT</sequence>
<reference evidence="2" key="1">
    <citation type="submission" date="2006-10" db="EMBL/GenBank/DDBJ databases">
        <title>Complete sequence of Solibacter usitatus Ellin6076.</title>
        <authorList>
            <consortium name="US DOE Joint Genome Institute"/>
            <person name="Copeland A."/>
            <person name="Lucas S."/>
            <person name="Lapidus A."/>
            <person name="Barry K."/>
            <person name="Detter J.C."/>
            <person name="Glavina del Rio T."/>
            <person name="Hammon N."/>
            <person name="Israni S."/>
            <person name="Dalin E."/>
            <person name="Tice H."/>
            <person name="Pitluck S."/>
            <person name="Thompson L.S."/>
            <person name="Brettin T."/>
            <person name="Bruce D."/>
            <person name="Han C."/>
            <person name="Tapia R."/>
            <person name="Gilna P."/>
            <person name="Schmutz J."/>
            <person name="Larimer F."/>
            <person name="Land M."/>
            <person name="Hauser L."/>
            <person name="Kyrpides N."/>
            <person name="Mikhailova N."/>
            <person name="Janssen P.H."/>
            <person name="Kuske C.R."/>
            <person name="Richardson P."/>
        </authorList>
    </citation>
    <scope>NUCLEOTIDE SEQUENCE</scope>
    <source>
        <strain evidence="2">Ellin6076</strain>
    </source>
</reference>
<proteinExistence type="predicted"/>
<feature type="signal peptide" evidence="1">
    <location>
        <begin position="1"/>
        <end position="29"/>
    </location>
</feature>
<name>Q01U58_SOLUE</name>
<dbReference type="InterPro" id="IPR015919">
    <property type="entry name" value="Cadherin-like_sf"/>
</dbReference>
<dbReference type="EMBL" id="CP000473">
    <property type="protein sequence ID" value="ABJ86812.1"/>
    <property type="molecule type" value="Genomic_DNA"/>
</dbReference>
<dbReference type="SUPFAM" id="SSF49313">
    <property type="entry name" value="Cadherin-like"/>
    <property type="match status" value="1"/>
</dbReference>
<dbReference type="GO" id="GO:0016020">
    <property type="term" value="C:membrane"/>
    <property type="evidence" value="ECO:0007669"/>
    <property type="project" value="InterPro"/>
</dbReference>
<dbReference type="OrthoDB" id="1488158at2"/>
<feature type="chain" id="PRO_5004163185" evidence="1">
    <location>
        <begin position="30"/>
        <end position="1430"/>
    </location>
</feature>
<dbReference type="Gene3D" id="2.60.40.10">
    <property type="entry name" value="Immunoglobulins"/>
    <property type="match status" value="1"/>
</dbReference>
<dbReference type="GO" id="GO:0005509">
    <property type="term" value="F:calcium ion binding"/>
    <property type="evidence" value="ECO:0007669"/>
    <property type="project" value="InterPro"/>
</dbReference>
<evidence type="ECO:0000256" key="1">
    <source>
        <dbReference type="SAM" id="SignalP"/>
    </source>
</evidence>
<dbReference type="Pfam" id="PF05345">
    <property type="entry name" value="He_PIG"/>
    <property type="match status" value="1"/>
</dbReference>
<organism evidence="2">
    <name type="scientific">Solibacter usitatus (strain Ellin6076)</name>
    <dbReference type="NCBI Taxonomy" id="234267"/>
    <lineage>
        <taxon>Bacteria</taxon>
        <taxon>Pseudomonadati</taxon>
        <taxon>Acidobacteriota</taxon>
        <taxon>Terriglobia</taxon>
        <taxon>Bryobacterales</taxon>
        <taxon>Solibacteraceae</taxon>
        <taxon>Candidatus Solibacter</taxon>
    </lineage>
</organism>